<evidence type="ECO:0000313" key="1">
    <source>
        <dbReference type="Proteomes" id="UP000515211"/>
    </source>
</evidence>
<sequence length="374" mass="42040">MGELSYFLGIEVTNTTTGGLVLSQTKYINDLLTRVKMDGCKPSPTPMTSNLKLTSGDGNLFEDAGLYPSIVGSLQYVTITRPELAFSVHKVCQFMQSPRESHWKTVKRILRYLQGTTSLGLHLQRCSDLSLTGYTDLDWASDIEDRKSTADYCVYMGRNLVSWSSKKQHCVSRSSTEAEYRGIATVVAELLWLTKLMCEIHITGPTPKVYCDNSGAVLLSTNPVWHSRSKHFEVDLAFVRDHVATGRIAVKHIPGDVQIAYIMTKAVSSTKFLDFRSKLRIEDVQCLRLRGDESIKTIVIALEVRTTIVLIKASLRKAIEDENHVYQSGMGVTVDKKWCGLVMVDKIQKDKGWTMKNDIVGAIIDDEAWRMKIF</sequence>
<dbReference type="Proteomes" id="UP000515211">
    <property type="component" value="Chromosome 5"/>
</dbReference>
<evidence type="ECO:0000313" key="2">
    <source>
        <dbReference type="RefSeq" id="XP_052117716.1"/>
    </source>
</evidence>
<reference evidence="1" key="1">
    <citation type="journal article" date="2016" name="Nat. Genet.">
        <title>The genome sequences of Arachis duranensis and Arachis ipaensis, the diploid ancestors of cultivated peanut.</title>
        <authorList>
            <person name="Bertioli D.J."/>
            <person name="Cannon S.B."/>
            <person name="Froenicke L."/>
            <person name="Huang G."/>
            <person name="Farmer A.D."/>
            <person name="Cannon E.K."/>
            <person name="Liu X."/>
            <person name="Gao D."/>
            <person name="Clevenger J."/>
            <person name="Dash S."/>
            <person name="Ren L."/>
            <person name="Moretzsohn M.C."/>
            <person name="Shirasawa K."/>
            <person name="Huang W."/>
            <person name="Vidigal B."/>
            <person name="Abernathy B."/>
            <person name="Chu Y."/>
            <person name="Niederhuth C.E."/>
            <person name="Umale P."/>
            <person name="Araujo A.C."/>
            <person name="Kozik A."/>
            <person name="Kim K.D."/>
            <person name="Burow M.D."/>
            <person name="Varshney R.K."/>
            <person name="Wang X."/>
            <person name="Zhang X."/>
            <person name="Barkley N."/>
            <person name="Guimaraes P.M."/>
            <person name="Isobe S."/>
            <person name="Guo B."/>
            <person name="Liao B."/>
            <person name="Stalker H.T."/>
            <person name="Schmitz R.J."/>
            <person name="Scheffler B.E."/>
            <person name="Leal-Bertioli S.C."/>
            <person name="Xun X."/>
            <person name="Jackson S.A."/>
            <person name="Michelmore R."/>
            <person name="Ozias-Akins P."/>
        </authorList>
    </citation>
    <scope>NUCLEOTIDE SEQUENCE [LARGE SCALE GENOMIC DNA]</scope>
    <source>
        <strain evidence="1">cv. V14167</strain>
    </source>
</reference>
<name>A0A9C6TJH6_ARADU</name>
<dbReference type="InterPro" id="IPR043502">
    <property type="entry name" value="DNA/RNA_pol_sf"/>
</dbReference>
<dbReference type="PANTHER" id="PTHR11439">
    <property type="entry name" value="GAG-POL-RELATED RETROTRANSPOSON"/>
    <property type="match status" value="1"/>
</dbReference>
<organism evidence="1 2">
    <name type="scientific">Arachis duranensis</name>
    <name type="common">Wild peanut</name>
    <dbReference type="NCBI Taxonomy" id="130453"/>
    <lineage>
        <taxon>Eukaryota</taxon>
        <taxon>Viridiplantae</taxon>
        <taxon>Streptophyta</taxon>
        <taxon>Embryophyta</taxon>
        <taxon>Tracheophyta</taxon>
        <taxon>Spermatophyta</taxon>
        <taxon>Magnoliopsida</taxon>
        <taxon>eudicotyledons</taxon>
        <taxon>Gunneridae</taxon>
        <taxon>Pentapetalae</taxon>
        <taxon>rosids</taxon>
        <taxon>fabids</taxon>
        <taxon>Fabales</taxon>
        <taxon>Fabaceae</taxon>
        <taxon>Papilionoideae</taxon>
        <taxon>50 kb inversion clade</taxon>
        <taxon>dalbergioids sensu lato</taxon>
        <taxon>Dalbergieae</taxon>
        <taxon>Pterocarpus clade</taxon>
        <taxon>Arachis</taxon>
    </lineage>
</organism>
<dbReference type="AlphaFoldDB" id="A0A9C6TJH6"/>
<dbReference type="RefSeq" id="XP_052117716.1">
    <property type="nucleotide sequence ID" value="XM_052261756.1"/>
</dbReference>
<dbReference type="KEGG" id="adu:127747645"/>
<proteinExistence type="predicted"/>
<gene>
    <name evidence="2" type="primary">LOC127747645</name>
</gene>
<protein>
    <submittedName>
        <fullName evidence="2">Uncharacterized mitochondrial protein AtMg00810-like</fullName>
    </submittedName>
</protein>
<dbReference type="GeneID" id="127747645"/>
<dbReference type="SUPFAM" id="SSF56672">
    <property type="entry name" value="DNA/RNA polymerases"/>
    <property type="match status" value="1"/>
</dbReference>
<keyword evidence="1" id="KW-1185">Reference proteome</keyword>
<dbReference type="PANTHER" id="PTHR11439:SF455">
    <property type="entry name" value="RLK (RECEPTOR-LIKE PROTEIN KINASE) 8, PUTATIVE-RELATED"/>
    <property type="match status" value="1"/>
</dbReference>
<accession>A0A9C6TJH6</accession>
<dbReference type="CDD" id="cd09272">
    <property type="entry name" value="RNase_HI_RT_Ty1"/>
    <property type="match status" value="1"/>
</dbReference>
<reference evidence="2" key="2">
    <citation type="submission" date="2025-08" db="UniProtKB">
        <authorList>
            <consortium name="RefSeq"/>
        </authorList>
    </citation>
    <scope>IDENTIFICATION</scope>
    <source>
        <tissue evidence="2">Whole plant</tissue>
    </source>
</reference>